<proteinExistence type="predicted"/>
<dbReference type="InterPro" id="IPR011083">
    <property type="entry name" value="Phage_tail_collar_dom"/>
</dbReference>
<feature type="coiled-coil region" evidence="1">
    <location>
        <begin position="524"/>
        <end position="551"/>
    </location>
</feature>
<sequence>MRDDGLGFAESPVIPDPTQDNHPVPLHLLKTAEQSVYAARDKVTELAQQVTDNNATTEQNTRLAIQANKQAQQAKTEASQSATQAIDANNQAQQVKTAVQKAKETAVSSMQSAEQSKNQAIQAENLAKKWASNPQNQIVQEGKYSAYHYALEAEKHAEKVKATAEGRKDWNFIDNVPISKDINDSSETKLASAFSVKTAYDKAVEAEKIANGKSNFKIEQGKDNADDYKTDGHYYFASGLNLPDSKNQKQDSEATSSAWHVEVVSGGQTTAVRQIARKANDTGVKTRFFNGSIWTAWKSVGGDGVPLGAIVAFPKEIEHPTGFLKCDGSTIEQRTYPDLYRTLGNKNTLPNLTRSDVGMTAYFATDEIPNGWVEFDKIRDEVTQEKYPELHKYLTKKYGGIQNVPKAEDRFLRNAANELVVGRVQEDAIKTHSLNYGTNHNSSNYQYHVDNNDTIATGNNKTADNYKIRTNGAIFYSGAEETRPKSLVLKLCIKAKNTFDDVQFWIKAFGAVENQGVLDASAIVQEMQDFKQQAEEKIQSITVQKEEIMHAIQEEMGKSDYSLVKVWEGSKSIDYYSKQFSVTLNEPCFGTTVFMCFKERGYYSKSPYKLAVLSFEVLSKSEMEEASHYIALSPNDWKGGNKDSYGMDYVSKIEISSTGKDLIINNIGIECKKIYIKKPNNRKAT</sequence>
<feature type="region of interest" description="Disordered" evidence="2">
    <location>
        <begin position="1"/>
        <end position="24"/>
    </location>
</feature>
<evidence type="ECO:0000313" key="4">
    <source>
        <dbReference type="EMBL" id="QQF83312.1"/>
    </source>
</evidence>
<evidence type="ECO:0000313" key="5">
    <source>
        <dbReference type="Proteomes" id="UP000595373"/>
    </source>
</evidence>
<gene>
    <name evidence="4" type="ORF">JFL49_02150</name>
</gene>
<reference evidence="4 5" key="1">
    <citation type="submission" date="2020-12" db="EMBL/GenBank/DDBJ databases">
        <title>ASc-MMNZ-VFA-070.</title>
        <authorList>
            <person name="Schryvers A."/>
            <person name="Mostafa Nazari M."/>
            <person name="Farshchi Andisi V."/>
            <person name="Timsit E."/>
            <person name="Walter Morck D."/>
        </authorList>
    </citation>
    <scope>NUCLEOTIDE SEQUENCE [LARGE SCALE GENOMIC DNA]</scope>
    <source>
        <strain evidence="4 5">ASc-MMNZ-VFA-070</strain>
    </source>
</reference>
<dbReference type="AlphaFoldDB" id="A0A9Q6Z2D9"/>
<protein>
    <submittedName>
        <fullName evidence="4">Tail fiber protein</fullName>
    </submittedName>
</protein>
<dbReference type="CDD" id="cd19958">
    <property type="entry name" value="pyocin_knob"/>
    <property type="match status" value="1"/>
</dbReference>
<evidence type="ECO:0000259" key="3">
    <source>
        <dbReference type="Pfam" id="PF07484"/>
    </source>
</evidence>
<dbReference type="Gene3D" id="3.90.1340.10">
    <property type="entry name" value="Phage tail collar domain"/>
    <property type="match status" value="2"/>
</dbReference>
<keyword evidence="5" id="KW-1185">Reference proteome</keyword>
<feature type="domain" description="Phage tail collar" evidence="3">
    <location>
        <begin position="308"/>
        <end position="350"/>
    </location>
</feature>
<dbReference type="SUPFAM" id="SSF88874">
    <property type="entry name" value="Receptor-binding domain of short tail fibre protein gp12"/>
    <property type="match status" value="2"/>
</dbReference>
<dbReference type="EMBL" id="CP066558">
    <property type="protein sequence ID" value="QQF83312.1"/>
    <property type="molecule type" value="Genomic_DNA"/>
</dbReference>
<evidence type="ECO:0000256" key="1">
    <source>
        <dbReference type="SAM" id="Coils"/>
    </source>
</evidence>
<name>A0A9Q6Z2D9_HISSO</name>
<organism evidence="4 5">
    <name type="scientific">Histophilus somni</name>
    <name type="common">Haemophilus somnus</name>
    <dbReference type="NCBI Taxonomy" id="731"/>
    <lineage>
        <taxon>Bacteria</taxon>
        <taxon>Pseudomonadati</taxon>
        <taxon>Pseudomonadota</taxon>
        <taxon>Gammaproteobacteria</taxon>
        <taxon>Pasteurellales</taxon>
        <taxon>Pasteurellaceae</taxon>
        <taxon>Histophilus</taxon>
    </lineage>
</organism>
<dbReference type="Pfam" id="PF07484">
    <property type="entry name" value="Collar"/>
    <property type="match status" value="1"/>
</dbReference>
<dbReference type="InterPro" id="IPR037053">
    <property type="entry name" value="Phage_tail_collar_dom_sf"/>
</dbReference>
<evidence type="ECO:0000256" key="2">
    <source>
        <dbReference type="SAM" id="MobiDB-lite"/>
    </source>
</evidence>
<accession>A0A9Q6Z2D9</accession>
<dbReference type="Proteomes" id="UP000595373">
    <property type="component" value="Chromosome"/>
</dbReference>
<keyword evidence="1" id="KW-0175">Coiled coil</keyword>